<dbReference type="InterPro" id="IPR053729">
    <property type="entry name" value="MAD2L1BP_domain_sf"/>
</dbReference>
<protein>
    <submittedName>
        <fullName evidence="1">Protein cmt-1</fullName>
    </submittedName>
</protein>
<dbReference type="EMBL" id="JAKKPZ010000014">
    <property type="protein sequence ID" value="KAI1713910.1"/>
    <property type="molecule type" value="Genomic_DNA"/>
</dbReference>
<keyword evidence="2" id="KW-1185">Reference proteome</keyword>
<evidence type="ECO:0000313" key="1">
    <source>
        <dbReference type="EMBL" id="KAI1713910.1"/>
    </source>
</evidence>
<sequence>MKLDVGLDRCLCIHSQSQLIDIVLQVLLYQRKIIPEPVQYLLEVQDQKSQSFRTTYEQIKEALRGTFCSANTGLIREIVFLLGSTPYLPKEVYRIPTMSCEKHSNSDEAGCGDHCNSLSSREKRKIFSSIALNKATSSLWSNNSLCANDKLFVFLNASDKISPVLESIEMDPSFELPIEGQKKALRCITVEAKSACFNEDLRELNAQIEGICEETWFRILPYFARI</sequence>
<comment type="caution">
    <text evidence="1">The sequence shown here is derived from an EMBL/GenBank/DDBJ whole genome shotgun (WGS) entry which is preliminary data.</text>
</comment>
<proteinExistence type="predicted"/>
<organism evidence="1 2">
    <name type="scientific">Ditylenchus destructor</name>
    <dbReference type="NCBI Taxonomy" id="166010"/>
    <lineage>
        <taxon>Eukaryota</taxon>
        <taxon>Metazoa</taxon>
        <taxon>Ecdysozoa</taxon>
        <taxon>Nematoda</taxon>
        <taxon>Chromadorea</taxon>
        <taxon>Rhabditida</taxon>
        <taxon>Tylenchina</taxon>
        <taxon>Tylenchomorpha</taxon>
        <taxon>Sphaerularioidea</taxon>
        <taxon>Anguinidae</taxon>
        <taxon>Anguininae</taxon>
        <taxon>Ditylenchus</taxon>
    </lineage>
</organism>
<accession>A0AAD4N4Y7</accession>
<dbReference type="AlphaFoldDB" id="A0AAD4N4Y7"/>
<evidence type="ECO:0000313" key="2">
    <source>
        <dbReference type="Proteomes" id="UP001201812"/>
    </source>
</evidence>
<dbReference type="Proteomes" id="UP001201812">
    <property type="component" value="Unassembled WGS sequence"/>
</dbReference>
<dbReference type="Gene3D" id="3.30.900.20">
    <property type="match status" value="1"/>
</dbReference>
<name>A0AAD4N4Y7_9BILA</name>
<reference evidence="1" key="1">
    <citation type="submission" date="2022-01" db="EMBL/GenBank/DDBJ databases">
        <title>Genome Sequence Resource for Two Populations of Ditylenchus destructor, the Migratory Endoparasitic Phytonematode.</title>
        <authorList>
            <person name="Zhang H."/>
            <person name="Lin R."/>
            <person name="Xie B."/>
        </authorList>
    </citation>
    <scope>NUCLEOTIDE SEQUENCE</scope>
    <source>
        <strain evidence="1">BazhouSP</strain>
    </source>
</reference>
<gene>
    <name evidence="1" type="ORF">DdX_08793</name>
</gene>